<dbReference type="EMBL" id="KY684106">
    <property type="protein sequence ID" value="ARF11056.1"/>
    <property type="molecule type" value="Genomic_DNA"/>
</dbReference>
<evidence type="ECO:0000313" key="2">
    <source>
        <dbReference type="EMBL" id="ARF11056.1"/>
    </source>
</evidence>
<accession>A0A1V0SH44</accession>
<feature type="transmembrane region" description="Helical" evidence="1">
    <location>
        <begin position="7"/>
        <end position="25"/>
    </location>
</feature>
<reference evidence="2" key="1">
    <citation type="journal article" date="2017" name="Science">
        <title>Giant viruses with an expanded complement of translation system components.</title>
        <authorList>
            <person name="Schulz F."/>
            <person name="Yutin N."/>
            <person name="Ivanova N.N."/>
            <person name="Ortega D.R."/>
            <person name="Lee T.K."/>
            <person name="Vierheilig J."/>
            <person name="Daims H."/>
            <person name="Horn M."/>
            <person name="Wagner M."/>
            <person name="Jensen G.J."/>
            <person name="Kyrpides N.C."/>
            <person name="Koonin E.V."/>
            <person name="Woyke T."/>
        </authorList>
    </citation>
    <scope>NUCLEOTIDE SEQUENCE</scope>
    <source>
        <strain evidence="2">HKV1</strain>
    </source>
</reference>
<organism evidence="2">
    <name type="scientific">Hokovirus HKV1</name>
    <dbReference type="NCBI Taxonomy" id="1977638"/>
    <lineage>
        <taxon>Viruses</taxon>
        <taxon>Varidnaviria</taxon>
        <taxon>Bamfordvirae</taxon>
        <taxon>Nucleocytoviricota</taxon>
        <taxon>Megaviricetes</taxon>
        <taxon>Imitervirales</taxon>
        <taxon>Mimiviridae</taxon>
        <taxon>Klosneuvirinae</taxon>
        <taxon>Hokovirus</taxon>
    </lineage>
</organism>
<keyword evidence="1" id="KW-0812">Transmembrane</keyword>
<keyword evidence="1" id="KW-0472">Membrane</keyword>
<keyword evidence="1" id="KW-1133">Transmembrane helix</keyword>
<feature type="transmembrane region" description="Helical" evidence="1">
    <location>
        <begin position="31"/>
        <end position="53"/>
    </location>
</feature>
<protein>
    <submittedName>
        <fullName evidence="2">Uncharacterized protein</fullName>
    </submittedName>
</protein>
<sequence>MTSTMNNIYKFSAMLISVILILLISNLNKDSYVNLLITSMFIIFILLLINNYVNLETKENMENVRPVDLLNQNNNSLFISNNSNNVTYDDAEINDFNSKNDNINILLNNLNCYDFKPSDNSDIQYNILYRTSDLGDDINDDQVLFKN</sequence>
<name>A0A1V0SH44_9VIRU</name>
<gene>
    <name evidence="2" type="ORF">Hokovirus_4_30</name>
</gene>
<proteinExistence type="predicted"/>
<evidence type="ECO:0000256" key="1">
    <source>
        <dbReference type="SAM" id="Phobius"/>
    </source>
</evidence>